<dbReference type="Proteomes" id="UP000256964">
    <property type="component" value="Unassembled WGS sequence"/>
</dbReference>
<feature type="region of interest" description="Disordered" evidence="1">
    <location>
        <begin position="167"/>
        <end position="190"/>
    </location>
</feature>
<gene>
    <name evidence="3" type="ORF">OH76DRAFT_1345830</name>
</gene>
<accession>A0A371DHQ2</accession>
<dbReference type="OrthoDB" id="3201807at2759"/>
<dbReference type="EMBL" id="KZ857392">
    <property type="protein sequence ID" value="RDX52043.1"/>
    <property type="molecule type" value="Genomic_DNA"/>
</dbReference>
<proteinExistence type="predicted"/>
<sequence>MSVGKSWFDHTFASRQSTEQLLRPDLESGLLSQHDFDLAVAFLPGYHRYLPYVHSVLWGAAAGYGLYRFKPKIPFPTTIVGVSAVSGYGFGLVHYFHEHRNFARQLEDRQAFLLVLENVNKRLGNPNRLFPQLDNNRILERIMKRKQESGEYLAPGVELVGDSSTESVAMTDGSTPAPKATEDASSSRPKSVWEAIREANAQNTGKRSSWDELRQRYERERVSERVHVQSQGSMPSDLEDPRVTAQAEFDAILEAERKAARG</sequence>
<name>A0A371DHQ2_9APHY</name>
<organism evidence="3 4">
    <name type="scientific">Lentinus brumalis</name>
    <dbReference type="NCBI Taxonomy" id="2498619"/>
    <lineage>
        <taxon>Eukaryota</taxon>
        <taxon>Fungi</taxon>
        <taxon>Dikarya</taxon>
        <taxon>Basidiomycota</taxon>
        <taxon>Agaricomycotina</taxon>
        <taxon>Agaricomycetes</taxon>
        <taxon>Polyporales</taxon>
        <taxon>Polyporaceae</taxon>
        <taxon>Lentinus</taxon>
    </lineage>
</organism>
<reference evidence="3 4" key="1">
    <citation type="journal article" date="2018" name="Biotechnol. Biofuels">
        <title>Integrative visual omics of the white-rot fungus Polyporus brumalis exposes the biotechnological potential of its oxidative enzymes for delignifying raw plant biomass.</title>
        <authorList>
            <person name="Miyauchi S."/>
            <person name="Rancon A."/>
            <person name="Drula E."/>
            <person name="Hage H."/>
            <person name="Chaduli D."/>
            <person name="Favel A."/>
            <person name="Grisel S."/>
            <person name="Henrissat B."/>
            <person name="Herpoel-Gimbert I."/>
            <person name="Ruiz-Duenas F.J."/>
            <person name="Chevret D."/>
            <person name="Hainaut M."/>
            <person name="Lin J."/>
            <person name="Wang M."/>
            <person name="Pangilinan J."/>
            <person name="Lipzen A."/>
            <person name="Lesage-Meessen L."/>
            <person name="Navarro D."/>
            <person name="Riley R."/>
            <person name="Grigoriev I.V."/>
            <person name="Zhou S."/>
            <person name="Raouche S."/>
            <person name="Rosso M.N."/>
        </authorList>
    </citation>
    <scope>NUCLEOTIDE SEQUENCE [LARGE SCALE GENOMIC DNA]</scope>
    <source>
        <strain evidence="3 4">BRFM 1820</strain>
    </source>
</reference>
<protein>
    <submittedName>
        <fullName evidence="3">Uncharacterized protein</fullName>
    </submittedName>
</protein>
<feature type="region of interest" description="Disordered" evidence="1">
    <location>
        <begin position="220"/>
        <end position="244"/>
    </location>
</feature>
<evidence type="ECO:0000256" key="2">
    <source>
        <dbReference type="SAM" id="Phobius"/>
    </source>
</evidence>
<evidence type="ECO:0000256" key="1">
    <source>
        <dbReference type="SAM" id="MobiDB-lite"/>
    </source>
</evidence>
<keyword evidence="2" id="KW-1133">Transmembrane helix</keyword>
<evidence type="ECO:0000313" key="3">
    <source>
        <dbReference type="EMBL" id="RDX52043.1"/>
    </source>
</evidence>
<keyword evidence="2" id="KW-0472">Membrane</keyword>
<feature type="transmembrane region" description="Helical" evidence="2">
    <location>
        <begin position="79"/>
        <end position="97"/>
    </location>
</feature>
<evidence type="ECO:0000313" key="4">
    <source>
        <dbReference type="Proteomes" id="UP000256964"/>
    </source>
</evidence>
<dbReference type="STRING" id="139420.A0A371DHQ2"/>
<dbReference type="AlphaFoldDB" id="A0A371DHQ2"/>
<keyword evidence="4" id="KW-1185">Reference proteome</keyword>
<keyword evidence="2" id="KW-0812">Transmembrane</keyword>